<dbReference type="EMBL" id="CP017476">
    <property type="protein sequence ID" value="AOW14541.1"/>
    <property type="molecule type" value="Genomic_DNA"/>
</dbReference>
<evidence type="ECO:0000313" key="1">
    <source>
        <dbReference type="EMBL" id="AOW14541.1"/>
    </source>
</evidence>
<protein>
    <submittedName>
        <fullName evidence="1">Uncharacterized protein</fullName>
    </submittedName>
</protein>
<dbReference type="Proteomes" id="UP000185657">
    <property type="component" value="Unassembled WGS sequence"/>
</dbReference>
<dbReference type="STRING" id="1763535.LPB072_18560"/>
<keyword evidence="3" id="KW-1185">Reference proteome</keyword>
<dbReference type="SUPFAM" id="SSF46689">
    <property type="entry name" value="Homeodomain-like"/>
    <property type="match status" value="1"/>
</dbReference>
<accession>A0A167IJM9</accession>
<name>A0A167IJM9_9BURK</name>
<evidence type="ECO:0000313" key="4">
    <source>
        <dbReference type="Proteomes" id="UP000185680"/>
    </source>
</evidence>
<proteinExistence type="predicted"/>
<dbReference type="InterPro" id="IPR009057">
    <property type="entry name" value="Homeodomain-like_sf"/>
</dbReference>
<gene>
    <name evidence="1" type="ORF">LPB072_18560</name>
    <name evidence="2" type="ORF">LPB72_05990</name>
</gene>
<reference evidence="1 4" key="2">
    <citation type="submission" date="2016-10" db="EMBL/GenBank/DDBJ databases">
        <title>Hydorgenophaga sp. LPB0072 isolated from gastropod.</title>
        <authorList>
            <person name="Kim E."/>
            <person name="Yi H."/>
        </authorList>
    </citation>
    <scope>NUCLEOTIDE SEQUENCE [LARGE SCALE GENOMIC DNA]</scope>
    <source>
        <strain evidence="1 4">LPB0072</strain>
    </source>
</reference>
<evidence type="ECO:0000313" key="2">
    <source>
        <dbReference type="EMBL" id="OAD43049.1"/>
    </source>
</evidence>
<sequence length="392" mass="45500">MWSKLREHLDTPLSDVIYNSEVSWEVCLLEGFTLSTAGKKPPVWRLDAEAWAEHVRYGEPFEWGSLIVPFEKPHSTSKRIVLSSTDELLKTTKAWDQNLRFAIHTAKFQAFTNVATDALKEFRETLETARVLLDLIDHFRAARGKDPLDKHEGNHAQLPDSKTRHSAGQSCELCWRPTMRAEAMHRLSGVPLIKSRHFSDRFCLEHDPSNPDSRYRVDHRYKELYQEEKRQRINPGFLARLGLPPPATGEEAKKDMYNRVHARLRPFTQPDKPSFRELVWDLHAKGKRQADIARELGTSRQSISRSLKRTKKMADTFLERREPRPKRTDYGCWSKQSMLLDSVAILEEDGFTPAEMEELHRVPIHIIHAMLQWLSDNPLPEERTAQAKKIRA</sequence>
<dbReference type="EMBL" id="LVWD01000005">
    <property type="protein sequence ID" value="OAD43049.1"/>
    <property type="molecule type" value="Genomic_DNA"/>
</dbReference>
<dbReference type="Proteomes" id="UP000185680">
    <property type="component" value="Chromosome"/>
</dbReference>
<dbReference type="AlphaFoldDB" id="A0A167IJM9"/>
<evidence type="ECO:0000313" key="3">
    <source>
        <dbReference type="Proteomes" id="UP000185657"/>
    </source>
</evidence>
<reference evidence="2 3" key="1">
    <citation type="submission" date="2016-02" db="EMBL/GenBank/DDBJ databases">
        <title>Draft genome sequence of Hydrogenophaga sp. LPB0072.</title>
        <authorList>
            <person name="Shin S.-K."/>
            <person name="Yi H."/>
        </authorList>
    </citation>
    <scope>NUCLEOTIDE SEQUENCE [LARGE SCALE GENOMIC DNA]</scope>
    <source>
        <strain evidence="2 3">LPB0072</strain>
    </source>
</reference>
<dbReference type="Gene3D" id="1.10.10.60">
    <property type="entry name" value="Homeodomain-like"/>
    <property type="match status" value="1"/>
</dbReference>
<organism evidence="1 4">
    <name type="scientific">Hydrogenophaga crassostreae</name>
    <dbReference type="NCBI Taxonomy" id="1763535"/>
    <lineage>
        <taxon>Bacteria</taxon>
        <taxon>Pseudomonadati</taxon>
        <taxon>Pseudomonadota</taxon>
        <taxon>Betaproteobacteria</taxon>
        <taxon>Burkholderiales</taxon>
        <taxon>Comamonadaceae</taxon>
        <taxon>Hydrogenophaga</taxon>
    </lineage>
</organism>
<dbReference type="KEGG" id="hyl:LPB072_18560"/>